<feature type="domain" description="Putative zinc-ribbon" evidence="2">
    <location>
        <begin position="2"/>
        <end position="24"/>
    </location>
</feature>
<accession>A0A9J6QTW1</accession>
<evidence type="ECO:0000259" key="2">
    <source>
        <dbReference type="Pfam" id="PF13248"/>
    </source>
</evidence>
<feature type="region of interest" description="Disordered" evidence="1">
    <location>
        <begin position="42"/>
        <end position="62"/>
    </location>
</feature>
<name>A0A9J6QTW1_9FIRM</name>
<protein>
    <submittedName>
        <fullName evidence="3">Zinc ribbon domain-containing protein</fullName>
    </submittedName>
</protein>
<dbReference type="EMBL" id="JAOSHN010000006">
    <property type="protein sequence ID" value="MCU7379754.1"/>
    <property type="molecule type" value="Genomic_DNA"/>
</dbReference>
<sequence length="185" mass="20655">MKFCPECGTKVEGMKFCPECGYKIETSAPTDMVCPEFPEDMSLGEKSSPSTAPVAEYMPNENDKTGLKNTPYIIYKFDNGLGIGTSFLNDKVIPLHKSQIIVIEEYSEQELKDKSVIGRGIVGLALGGPLGAVLGGMSGVGKKTKNQYYLLIQYWDVKNKRPQLLTFKSKKRFDDLIDYCQKNFK</sequence>
<organism evidence="3 4">
    <name type="scientific">Hominibacterium faecale</name>
    <dbReference type="NCBI Taxonomy" id="2839743"/>
    <lineage>
        <taxon>Bacteria</taxon>
        <taxon>Bacillati</taxon>
        <taxon>Bacillota</taxon>
        <taxon>Clostridia</taxon>
        <taxon>Peptostreptococcales</taxon>
        <taxon>Anaerovoracaceae</taxon>
        <taxon>Hominibacterium</taxon>
    </lineage>
</organism>
<proteinExistence type="predicted"/>
<keyword evidence="4" id="KW-1185">Reference proteome</keyword>
<evidence type="ECO:0000313" key="3">
    <source>
        <dbReference type="EMBL" id="MCU7379754.1"/>
    </source>
</evidence>
<dbReference type="InterPro" id="IPR059113">
    <property type="entry name" value="Znf_ribbon"/>
</dbReference>
<dbReference type="AlphaFoldDB" id="A0A9J6QTW1"/>
<comment type="caution">
    <text evidence="3">The sequence shown here is derived from an EMBL/GenBank/DDBJ whole genome shotgun (WGS) entry which is preliminary data.</text>
</comment>
<evidence type="ECO:0000313" key="4">
    <source>
        <dbReference type="Proteomes" id="UP001065549"/>
    </source>
</evidence>
<evidence type="ECO:0000256" key="1">
    <source>
        <dbReference type="SAM" id="MobiDB-lite"/>
    </source>
</evidence>
<dbReference type="RefSeq" id="WP_269478655.1">
    <property type="nucleotide sequence ID" value="NZ_JAOSHN010000006.1"/>
</dbReference>
<dbReference type="Proteomes" id="UP001065549">
    <property type="component" value="Unassembled WGS sequence"/>
</dbReference>
<reference evidence="3" key="1">
    <citation type="submission" date="2022-09" db="EMBL/GenBank/DDBJ databases">
        <title>Culturomic study of gut microbiota in children with autism spectrum disorder.</title>
        <authorList>
            <person name="Efimov B.A."/>
            <person name="Chaplin A.V."/>
            <person name="Sokolova S.R."/>
            <person name="Pikina A.P."/>
            <person name="Korzhanova M."/>
            <person name="Belova V."/>
            <person name="Korostin D."/>
        </authorList>
    </citation>
    <scope>NUCLEOTIDE SEQUENCE</scope>
    <source>
        <strain evidence="3">ASD5510</strain>
    </source>
</reference>
<gene>
    <name evidence="3" type="ORF">OBO34_15515</name>
</gene>
<dbReference type="Pfam" id="PF13248">
    <property type="entry name" value="Zn_ribbon_3"/>
    <property type="match status" value="1"/>
</dbReference>